<sequence length="415" mass="48075">MAPLAPTEMLKTEDIVVDGMVPIPVSQLDFRSDAEIIAKLNTYQPITSEKNVWGFWDKGFEHMPAWTKRNVINWVRRLGPTWTVRVVNLATGSNNNVFQYIPMSARKEFPPAFNNRKMSGKGAGQHAGDLVRLVVLYHFGGVYMDVGTMLFRTLDDICWSAIEDSRTPYKVAGFALQFRRYFGQMMNNFIACQKHNPFIRRWHEIYVKMWGNSTDVTNIHRHPLVRHLGLLRPDDPTFGENPDYEAFTDYASHFLAYERLRLLREPGEKGFDGASYFKEHFFLLDAWPEMYRDQDVIDGETMFELLNTVRDTSSNASNRDLQQEAERFVHNLLVHSSVAKFSQGFWQPGMPLAVTSFWKRAGNEEADSRPGTWGEYLRYVATHFEQTRDYRQCLVPLVIPEEMDEIVEVGYLEAL</sequence>
<dbReference type="Gene3D" id="3.90.550.20">
    <property type="match status" value="1"/>
</dbReference>
<accession>W9CI99</accession>
<evidence type="ECO:0000313" key="1">
    <source>
        <dbReference type="EMBL" id="ESZ94260.1"/>
    </source>
</evidence>
<proteinExistence type="predicted"/>
<dbReference type="InterPro" id="IPR029044">
    <property type="entry name" value="Nucleotide-diphossugar_trans"/>
</dbReference>
<organism evidence="1 2">
    <name type="scientific">Sclerotinia borealis (strain F-4128)</name>
    <dbReference type="NCBI Taxonomy" id="1432307"/>
    <lineage>
        <taxon>Eukaryota</taxon>
        <taxon>Fungi</taxon>
        <taxon>Dikarya</taxon>
        <taxon>Ascomycota</taxon>
        <taxon>Pezizomycotina</taxon>
        <taxon>Leotiomycetes</taxon>
        <taxon>Helotiales</taxon>
        <taxon>Sclerotiniaceae</taxon>
        <taxon>Sclerotinia</taxon>
    </lineage>
</organism>
<gene>
    <name evidence="1" type="ORF">SBOR_5328</name>
</gene>
<dbReference type="PANTHER" id="PTHR32385">
    <property type="entry name" value="MANNOSYL PHOSPHORYLINOSITOL CERAMIDE SYNTHASE"/>
    <property type="match status" value="1"/>
</dbReference>
<dbReference type="GO" id="GO:0051999">
    <property type="term" value="P:mannosyl-inositol phosphorylceramide biosynthetic process"/>
    <property type="evidence" value="ECO:0007669"/>
    <property type="project" value="TreeGrafter"/>
</dbReference>
<name>W9CI99_SCLBF</name>
<dbReference type="SUPFAM" id="SSF53448">
    <property type="entry name" value="Nucleotide-diphospho-sugar transferases"/>
    <property type="match status" value="1"/>
</dbReference>
<dbReference type="Pfam" id="PF05704">
    <property type="entry name" value="Caps_synth"/>
    <property type="match status" value="1"/>
</dbReference>
<reference evidence="1 2" key="1">
    <citation type="journal article" date="2014" name="Genome Announc.">
        <title>Draft genome sequence of Sclerotinia borealis, a psychrophilic plant pathogenic fungus.</title>
        <authorList>
            <person name="Mardanov A.V."/>
            <person name="Beletsky A.V."/>
            <person name="Kadnikov V.V."/>
            <person name="Ignatov A.N."/>
            <person name="Ravin N.V."/>
        </authorList>
    </citation>
    <scope>NUCLEOTIDE SEQUENCE [LARGE SCALE GENOMIC DNA]</scope>
    <source>
        <strain evidence="2">F-4157</strain>
    </source>
</reference>
<dbReference type="GO" id="GO:0016020">
    <property type="term" value="C:membrane"/>
    <property type="evidence" value="ECO:0007669"/>
    <property type="project" value="GOC"/>
</dbReference>
<dbReference type="AlphaFoldDB" id="W9CI99"/>
<dbReference type="PANTHER" id="PTHR32385:SF22">
    <property type="entry name" value="MANNOSYL PHOSPHORYLINOSITOL CERAMIDE SYNTHASE SUR1"/>
    <property type="match status" value="1"/>
</dbReference>
<protein>
    <submittedName>
        <fullName evidence="1">Putative capsule polysaccharide biosynthesis protein</fullName>
    </submittedName>
</protein>
<dbReference type="EMBL" id="AYSA01000258">
    <property type="protein sequence ID" value="ESZ94260.1"/>
    <property type="molecule type" value="Genomic_DNA"/>
</dbReference>
<evidence type="ECO:0000313" key="2">
    <source>
        <dbReference type="Proteomes" id="UP000019487"/>
    </source>
</evidence>
<dbReference type="HOGENOM" id="CLU_061936_0_0_1"/>
<dbReference type="OrthoDB" id="409543at2759"/>
<dbReference type="GO" id="GO:0000030">
    <property type="term" value="F:mannosyltransferase activity"/>
    <property type="evidence" value="ECO:0007669"/>
    <property type="project" value="TreeGrafter"/>
</dbReference>
<comment type="caution">
    <text evidence="1">The sequence shown here is derived from an EMBL/GenBank/DDBJ whole genome shotgun (WGS) entry which is preliminary data.</text>
</comment>
<keyword evidence="2" id="KW-1185">Reference proteome</keyword>
<dbReference type="InterPro" id="IPR008441">
    <property type="entry name" value="AfumC-like_glycosyl_Trfase"/>
</dbReference>
<dbReference type="Proteomes" id="UP000019487">
    <property type="component" value="Unassembled WGS sequence"/>
</dbReference>
<dbReference type="InterPro" id="IPR051706">
    <property type="entry name" value="Glycosyltransferase_domain"/>
</dbReference>